<dbReference type="Gene3D" id="2.120.10.80">
    <property type="entry name" value="Kelch-type beta propeller"/>
    <property type="match status" value="1"/>
</dbReference>
<feature type="region of interest" description="Disordered" evidence="9">
    <location>
        <begin position="401"/>
        <end position="538"/>
    </location>
</feature>
<name>A0ABP0QG34_9DINO</name>
<keyword evidence="11" id="KW-1185">Reference proteome</keyword>
<evidence type="ECO:0000256" key="7">
    <source>
        <dbReference type="ARBA" id="ARBA00023157"/>
    </source>
</evidence>
<accession>A0ABP0QG34</accession>
<evidence type="ECO:0000256" key="4">
    <source>
        <dbReference type="ARBA" id="ARBA00022729"/>
    </source>
</evidence>
<sequence>MSHLRTLYREWSGHSSWNQIHHHALPLHHVHLLRLTSFHLTHLCLLLLGLRQHAQILTEEVKEQETEETQSEEVKDAVELHQLCHGGITRGTGETTGEVPGQAREGMTGGVTEVIALNFWSHKSFLCLNILNYRQPLLHVPIQTEEPRGPEMPDAPELHQLWHGEKTGQSGEAVIALQGGNGPLPAARAHHVAAWDDTNAAMWIHGGYANGRLLTDLWAFDTAEEKLSWTLISEDGPQRAYHVAAWDPTNQAIWLHGGLGGLNGLAQRELWRFNILSHSWDLIADIPPEEGPVRRFNHAAAWDVASMSLWIHGGYSGNMCLHDLWRFHATTTSTTRTISSLTSSSSTISSTFTSSSTSTSRSSTTTSYTFTSTSTRSTSSTSSATTTTTNSITATATSTTSASSTSSFTTTLSSSTTFSSTGTRTSTTTFSTTVSSTSSFTTTTSRSSTTSGTITTTSSVTTTISSSSTTSGTITTTSTSTFSTTVSSTSSFTTTISSSSTTSGTITTTSTSTSSSTYSTTTTSISTSTSSTRTFTTSTSSTATTTSTCIAKDLTGMICISVGVAILILAALILACVGMHKRPRKVVVPAPPAPPPLPVVPPITTDLLPLPPPPPQFLTVYINTEPLMPSPSPCDPCDPHSRSEPPEPSSQLPDLRCPFDSIDIRIDCIDCDIDCALPFQCHFPHDSIPMHPTATCESVNVSSIPIHETGARQGLLSPFDASGGSLFLQLDPRRTRAGAQEVPFPLRYQCAPGAVTSETAVTRGPHVVNLSLGMAMPEPEHWPSPPRIERCRELPTPTELPTPSTCLQRTLLQEATPLLDMKPQMPSSRARGAQVILTQLGDLPCLNLDRTRGRYFPRHPEPDKSDWTPQLMTVLLPVATVLQVTAEGPALLPEGSGLPCTATQKPKPVLATEVPSNLPPVTPAAFPAAVTSFLAVGVHADQLFPPPIPSYPCARRWPKPPGRPSAAPDLYPLASEPPCSPDPRTELPPAFPFPPQYPQFPDIPIHTPRVQCWRESPNADVAPPILEQDPYSTPAGAHEAHFQGCTLCAKTPAHMSSIQHGIHDTHTSNVELQDVERSVDTHAIQPPDCSYSPSMAYGRGHPAESIAPPILELDPCSTSAGAHEAYFQGCALCTKTPGYDMSSIQHGIHERHMSSIELQSIEQDTFGVQLLQCPQLSQLEGGVDTHTIQPPDCSYVPGPSMSCSSAYAEASIGPPILEHDPCSTREEAQDFMPFRGQ</sequence>
<evidence type="ECO:0000256" key="1">
    <source>
        <dbReference type="ARBA" id="ARBA00004236"/>
    </source>
</evidence>
<dbReference type="Proteomes" id="UP001642464">
    <property type="component" value="Unassembled WGS sequence"/>
</dbReference>
<keyword evidence="8" id="KW-0325">Glycoprotein</keyword>
<evidence type="ECO:0000256" key="6">
    <source>
        <dbReference type="ARBA" id="ARBA00023136"/>
    </source>
</evidence>
<dbReference type="SUPFAM" id="SSF117281">
    <property type="entry name" value="Kelch motif"/>
    <property type="match status" value="1"/>
</dbReference>
<evidence type="ECO:0000256" key="3">
    <source>
        <dbReference type="ARBA" id="ARBA00022536"/>
    </source>
</evidence>
<keyword evidence="4" id="KW-0732">Signal</keyword>
<keyword evidence="5" id="KW-0677">Repeat</keyword>
<protein>
    <submittedName>
        <fullName evidence="10">Uncharacterized protein</fullName>
    </submittedName>
</protein>
<comment type="subcellular location">
    <subcellularLocation>
        <location evidence="1">Cell membrane</location>
    </subcellularLocation>
</comment>
<dbReference type="PANTHER" id="PTHR24037:SF10">
    <property type="entry name" value="MUCIN-13"/>
    <property type="match status" value="1"/>
</dbReference>
<keyword evidence="7" id="KW-1015">Disulfide bond</keyword>
<evidence type="ECO:0000256" key="9">
    <source>
        <dbReference type="SAM" id="MobiDB-lite"/>
    </source>
</evidence>
<proteinExistence type="predicted"/>
<dbReference type="InterPro" id="IPR015915">
    <property type="entry name" value="Kelch-typ_b-propeller"/>
</dbReference>
<feature type="region of interest" description="Disordered" evidence="9">
    <location>
        <begin position="345"/>
        <end position="386"/>
    </location>
</feature>
<dbReference type="PANTHER" id="PTHR24037">
    <property type="entry name" value="HEART DEVELOPMENT PROTEIN WITH EGF-LIKE DOMAINS 1"/>
    <property type="match status" value="1"/>
</dbReference>
<organism evidence="10 11">
    <name type="scientific">Durusdinium trenchii</name>
    <dbReference type="NCBI Taxonomy" id="1381693"/>
    <lineage>
        <taxon>Eukaryota</taxon>
        <taxon>Sar</taxon>
        <taxon>Alveolata</taxon>
        <taxon>Dinophyceae</taxon>
        <taxon>Suessiales</taxon>
        <taxon>Symbiodiniaceae</taxon>
        <taxon>Durusdinium</taxon>
    </lineage>
</organism>
<evidence type="ECO:0000256" key="2">
    <source>
        <dbReference type="ARBA" id="ARBA00022475"/>
    </source>
</evidence>
<comment type="caution">
    <text evidence="10">The sequence shown here is derived from an EMBL/GenBank/DDBJ whole genome shotgun (WGS) entry which is preliminary data.</text>
</comment>
<feature type="region of interest" description="Disordered" evidence="9">
    <location>
        <begin position="631"/>
        <end position="653"/>
    </location>
</feature>
<keyword evidence="2" id="KW-1003">Cell membrane</keyword>
<evidence type="ECO:0000256" key="8">
    <source>
        <dbReference type="ARBA" id="ARBA00023180"/>
    </source>
</evidence>
<gene>
    <name evidence="10" type="ORF">SCF082_LOCUS41221</name>
</gene>
<keyword evidence="3" id="KW-0245">EGF-like domain</keyword>
<reference evidence="10 11" key="1">
    <citation type="submission" date="2024-02" db="EMBL/GenBank/DDBJ databases">
        <authorList>
            <person name="Chen Y."/>
            <person name="Shah S."/>
            <person name="Dougan E. K."/>
            <person name="Thang M."/>
            <person name="Chan C."/>
        </authorList>
    </citation>
    <scope>NUCLEOTIDE SEQUENCE [LARGE SCALE GENOMIC DNA]</scope>
</reference>
<keyword evidence="6" id="KW-0472">Membrane</keyword>
<evidence type="ECO:0000256" key="5">
    <source>
        <dbReference type="ARBA" id="ARBA00022737"/>
    </source>
</evidence>
<evidence type="ECO:0000313" key="11">
    <source>
        <dbReference type="Proteomes" id="UP001642464"/>
    </source>
</evidence>
<evidence type="ECO:0000313" key="10">
    <source>
        <dbReference type="EMBL" id="CAK9087197.1"/>
    </source>
</evidence>
<dbReference type="EMBL" id="CAXAMM010039551">
    <property type="protein sequence ID" value="CAK9087197.1"/>
    <property type="molecule type" value="Genomic_DNA"/>
</dbReference>